<dbReference type="InterPro" id="IPR014163">
    <property type="entry name" value="Tol-Pal_TolQ"/>
</dbReference>
<dbReference type="NCBIfam" id="TIGR02796">
    <property type="entry name" value="tolQ"/>
    <property type="match status" value="1"/>
</dbReference>
<evidence type="ECO:0000256" key="5">
    <source>
        <dbReference type="ARBA" id="ARBA00022618"/>
    </source>
</evidence>
<evidence type="ECO:0000256" key="2">
    <source>
        <dbReference type="ARBA" id="ARBA00010442"/>
    </source>
</evidence>
<gene>
    <name evidence="10 13" type="primary">tolQ</name>
    <name evidence="13" type="ORF">J3998_00475</name>
</gene>
<keyword evidence="4 10" id="KW-0997">Cell inner membrane</keyword>
<keyword evidence="7 10" id="KW-1133">Transmembrane helix</keyword>
<dbReference type="InterPro" id="IPR002898">
    <property type="entry name" value="MotA_ExbB_proton_chnl"/>
</dbReference>
<evidence type="ECO:0000256" key="11">
    <source>
        <dbReference type="SAM" id="MobiDB-lite"/>
    </source>
</evidence>
<keyword evidence="9 10" id="KW-0131">Cell cycle</keyword>
<feature type="transmembrane region" description="Helical" evidence="10">
    <location>
        <begin position="12"/>
        <end position="37"/>
    </location>
</feature>
<evidence type="ECO:0000313" key="14">
    <source>
        <dbReference type="Proteomes" id="UP000664835"/>
    </source>
</evidence>
<name>A0ABS3Q2J0_9GAMM</name>
<evidence type="ECO:0000256" key="4">
    <source>
        <dbReference type="ARBA" id="ARBA00022519"/>
    </source>
</evidence>
<comment type="subunit">
    <text evidence="10">The Tol-Pal system is composed of five core proteins: the inner membrane proteins TolA, TolQ and TolR, the periplasmic protein TolB and the outer membrane protein Pal. They form a network linking the inner and outer membranes and the peptidoglycan layer.</text>
</comment>
<dbReference type="HAMAP" id="MF_02202">
    <property type="entry name" value="TolQ"/>
    <property type="match status" value="1"/>
</dbReference>
<keyword evidence="14" id="KW-1185">Reference proteome</keyword>
<evidence type="ECO:0000313" key="13">
    <source>
        <dbReference type="EMBL" id="MBO1926035.1"/>
    </source>
</evidence>
<dbReference type="Pfam" id="PF01618">
    <property type="entry name" value="MotA_ExbB"/>
    <property type="match status" value="1"/>
</dbReference>
<evidence type="ECO:0000256" key="8">
    <source>
        <dbReference type="ARBA" id="ARBA00023136"/>
    </source>
</evidence>
<evidence type="ECO:0000256" key="6">
    <source>
        <dbReference type="ARBA" id="ARBA00022692"/>
    </source>
</evidence>
<proteinExistence type="inferred from homology"/>
<feature type="region of interest" description="Disordered" evidence="11">
    <location>
        <begin position="227"/>
        <end position="246"/>
    </location>
</feature>
<keyword evidence="8 10" id="KW-0472">Membrane</keyword>
<comment type="function">
    <text evidence="10">Part of the Tol-Pal system, which plays a role in outer membrane invagination during cell division and is important for maintaining outer membrane integrity.</text>
</comment>
<dbReference type="EMBL" id="JAGETV010000001">
    <property type="protein sequence ID" value="MBO1926035.1"/>
    <property type="molecule type" value="Genomic_DNA"/>
</dbReference>
<reference evidence="13 14" key="1">
    <citation type="submission" date="2021-03" db="EMBL/GenBank/DDBJ databases">
        <title>Thiomicrorhabdus sp.nov.,novel sulfur-oxidizing bacteria isolated from coastal sediment.</title>
        <authorList>
            <person name="Liu X."/>
        </authorList>
    </citation>
    <scope>NUCLEOTIDE SEQUENCE [LARGE SCALE GENOMIC DNA]</scope>
    <source>
        <strain evidence="13 14">6S2-11</strain>
    </source>
</reference>
<comment type="subcellular location">
    <subcellularLocation>
        <location evidence="10">Cell inner membrane</location>
        <topology evidence="10">Multi-pass membrane protein</topology>
    </subcellularLocation>
    <subcellularLocation>
        <location evidence="1">Cell membrane</location>
        <topology evidence="1">Multi-pass membrane protein</topology>
    </subcellularLocation>
</comment>
<comment type="similarity">
    <text evidence="2 10">Belongs to the ExbB/TolQ family.</text>
</comment>
<keyword evidence="5 10" id="KW-0132">Cell division</keyword>
<organism evidence="13 14">
    <name type="scientific">Thiomicrorhabdus marina</name>
    <dbReference type="NCBI Taxonomy" id="2818442"/>
    <lineage>
        <taxon>Bacteria</taxon>
        <taxon>Pseudomonadati</taxon>
        <taxon>Pseudomonadota</taxon>
        <taxon>Gammaproteobacteria</taxon>
        <taxon>Thiotrichales</taxon>
        <taxon>Piscirickettsiaceae</taxon>
        <taxon>Thiomicrorhabdus</taxon>
    </lineage>
</organism>
<feature type="transmembrane region" description="Helical" evidence="10">
    <location>
        <begin position="170"/>
        <end position="192"/>
    </location>
</feature>
<dbReference type="PANTHER" id="PTHR30625:SF3">
    <property type="entry name" value="TOL-PAL SYSTEM PROTEIN TOLQ"/>
    <property type="match status" value="1"/>
</dbReference>
<evidence type="ECO:0000256" key="9">
    <source>
        <dbReference type="ARBA" id="ARBA00023306"/>
    </source>
</evidence>
<dbReference type="Proteomes" id="UP000664835">
    <property type="component" value="Unassembled WGS sequence"/>
</dbReference>
<evidence type="ECO:0000256" key="7">
    <source>
        <dbReference type="ARBA" id="ARBA00022989"/>
    </source>
</evidence>
<feature type="domain" description="MotA/TolQ/ExbB proton channel" evidence="12">
    <location>
        <begin position="101"/>
        <end position="207"/>
    </location>
</feature>
<evidence type="ECO:0000256" key="10">
    <source>
        <dbReference type="HAMAP-Rule" id="MF_02202"/>
    </source>
</evidence>
<keyword evidence="3 10" id="KW-1003">Cell membrane</keyword>
<comment type="caution">
    <text evidence="13">The sequence shown here is derived from an EMBL/GenBank/DDBJ whole genome shotgun (WGS) entry which is preliminary data.</text>
</comment>
<sequence length="246" mass="26884">MMDSDLFELILLASPVVQAVMLILAIMSIAAWTVAIAKSYQVKKSKRIAYAFENDFWEAQDLTNLYYKVEATRDTSEGMALIFADGFKEFMRLQKQGVTTSADLLSGSQRAMKIAFSRQADVLEQRLSLLATVGSSAPYIGLFGTVWGVMHAFQSLGDVQNATLATVAPGISEALIATAIGLFAAIPAVIAYNRLSNKIDRLLAEYENFAEGFMSILQRQAHVIESKQQSKSKTEESAPEVQAPVA</sequence>
<keyword evidence="6 10" id="KW-0812">Transmembrane</keyword>
<feature type="transmembrane region" description="Helical" evidence="10">
    <location>
        <begin position="127"/>
        <end position="150"/>
    </location>
</feature>
<evidence type="ECO:0000256" key="3">
    <source>
        <dbReference type="ARBA" id="ARBA00022475"/>
    </source>
</evidence>
<protein>
    <recommendedName>
        <fullName evidence="10">Tol-Pal system protein TolQ</fullName>
    </recommendedName>
</protein>
<dbReference type="PANTHER" id="PTHR30625">
    <property type="entry name" value="PROTEIN TOLQ"/>
    <property type="match status" value="1"/>
</dbReference>
<evidence type="ECO:0000256" key="1">
    <source>
        <dbReference type="ARBA" id="ARBA00004651"/>
    </source>
</evidence>
<accession>A0ABS3Q2J0</accession>
<dbReference type="InterPro" id="IPR050790">
    <property type="entry name" value="ExbB/TolQ_transport"/>
</dbReference>
<evidence type="ECO:0000259" key="12">
    <source>
        <dbReference type="Pfam" id="PF01618"/>
    </source>
</evidence>